<proteinExistence type="predicted"/>
<reference evidence="2 3" key="1">
    <citation type="submission" date="2018-01" db="EMBL/GenBank/DDBJ databases">
        <title>Draft genome sequence of Jishengella sp. NA12.</title>
        <authorList>
            <person name="Sahin N."/>
            <person name="Ay H."/>
            <person name="Saygin H."/>
        </authorList>
    </citation>
    <scope>NUCLEOTIDE SEQUENCE [LARGE SCALE GENOMIC DNA]</scope>
    <source>
        <strain evidence="2 3">NA12</strain>
    </source>
</reference>
<accession>A0A2W2DQA5</accession>
<feature type="transmembrane region" description="Helical" evidence="1">
    <location>
        <begin position="166"/>
        <end position="189"/>
    </location>
</feature>
<feature type="transmembrane region" description="Helical" evidence="1">
    <location>
        <begin position="135"/>
        <end position="154"/>
    </location>
</feature>
<dbReference type="AlphaFoldDB" id="A0A2W2DQA5"/>
<keyword evidence="3" id="KW-1185">Reference proteome</keyword>
<dbReference type="Proteomes" id="UP000248924">
    <property type="component" value="Unassembled WGS sequence"/>
</dbReference>
<feature type="transmembrane region" description="Helical" evidence="1">
    <location>
        <begin position="330"/>
        <end position="352"/>
    </location>
</feature>
<feature type="transmembrane region" description="Helical" evidence="1">
    <location>
        <begin position="372"/>
        <end position="396"/>
    </location>
</feature>
<comment type="caution">
    <text evidence="2">The sequence shown here is derived from an EMBL/GenBank/DDBJ whole genome shotgun (WGS) entry which is preliminary data.</text>
</comment>
<sequence length="415" mass="43915">PLGPRLAVLALVPIGALRLLWWLGERSARAFEAFPAARGQDRSSGGEDRIDRRGFWNDALVVQRLRAIHVGVGLVTVDVMLLGAQLHRHSTAIAYALFVAAWFLLAVCAVLLCLPARFGEGPERGPGDLRGTRTLRLASYGVTVLAFGYTVVPLEPEPPSGQLPGYEGAVAALIAVQAALLVALVIATVHQRRRSQNAGSSWLGGLATPVLASAAVAAGYGFAAALVYRVADFLDRGTIPNPARPNVPGAPPLEPPVSYRWAALAGLVAVMAVAATTLWQLAATRRRRRRLADKIVERDFPDPPPDALPRRTTVREIVARAALAEQLSPVFILFLVLSLLGVATTALDVAGIGPSDLSARLAHTDGTATTDLAFATDVGIYVIGLVALGIVVLGLLSYRSEGTRRTVAVIWDLGT</sequence>
<feature type="transmembrane region" description="Helical" evidence="1">
    <location>
        <begin position="92"/>
        <end position="114"/>
    </location>
</feature>
<evidence type="ECO:0000313" key="2">
    <source>
        <dbReference type="EMBL" id="PZG03150.1"/>
    </source>
</evidence>
<feature type="non-terminal residue" evidence="2">
    <location>
        <position position="415"/>
    </location>
</feature>
<feature type="non-terminal residue" evidence="2">
    <location>
        <position position="1"/>
    </location>
</feature>
<dbReference type="EMBL" id="POTY01000487">
    <property type="protein sequence ID" value="PZG03150.1"/>
    <property type="molecule type" value="Genomic_DNA"/>
</dbReference>
<feature type="transmembrane region" description="Helical" evidence="1">
    <location>
        <begin position="201"/>
        <end position="228"/>
    </location>
</feature>
<keyword evidence="1" id="KW-0472">Membrane</keyword>
<gene>
    <name evidence="2" type="ORF">C1I95_33985</name>
</gene>
<feature type="transmembrane region" description="Helical" evidence="1">
    <location>
        <begin position="261"/>
        <end position="282"/>
    </location>
</feature>
<evidence type="ECO:0000256" key="1">
    <source>
        <dbReference type="SAM" id="Phobius"/>
    </source>
</evidence>
<name>A0A2W2DQA5_9ACTN</name>
<feature type="transmembrane region" description="Helical" evidence="1">
    <location>
        <begin position="67"/>
        <end position="86"/>
    </location>
</feature>
<protein>
    <submittedName>
        <fullName evidence="2">Uncharacterized protein</fullName>
    </submittedName>
</protein>
<feature type="transmembrane region" description="Helical" evidence="1">
    <location>
        <begin position="6"/>
        <end position="24"/>
    </location>
</feature>
<keyword evidence="1" id="KW-1133">Transmembrane helix</keyword>
<evidence type="ECO:0000313" key="3">
    <source>
        <dbReference type="Proteomes" id="UP000248924"/>
    </source>
</evidence>
<keyword evidence="1" id="KW-0812">Transmembrane</keyword>
<organism evidence="2 3">
    <name type="scientific">Micromonospora craterilacus</name>
    <dbReference type="NCBI Taxonomy" id="1655439"/>
    <lineage>
        <taxon>Bacteria</taxon>
        <taxon>Bacillati</taxon>
        <taxon>Actinomycetota</taxon>
        <taxon>Actinomycetes</taxon>
        <taxon>Micromonosporales</taxon>
        <taxon>Micromonosporaceae</taxon>
        <taxon>Micromonospora</taxon>
    </lineage>
</organism>